<comment type="caution">
    <text evidence="1">The sequence shown here is derived from an EMBL/GenBank/DDBJ whole genome shotgun (WGS) entry which is preliminary data.</text>
</comment>
<accession>A0ACC0JJJ5</accession>
<evidence type="ECO:0000313" key="1">
    <source>
        <dbReference type="EMBL" id="KAI8424293.1"/>
    </source>
</evidence>
<proteinExistence type="predicted"/>
<reference evidence="1 2" key="1">
    <citation type="journal article" date="2022" name="Genome Biol. Evol.">
        <title>The Spruce Budworm Genome: Reconstructing the Evolutionary History of Antifreeze Proteins.</title>
        <authorList>
            <person name="Beliveau C."/>
            <person name="Gagne P."/>
            <person name="Picq S."/>
            <person name="Vernygora O."/>
            <person name="Keeling C.I."/>
            <person name="Pinkney K."/>
            <person name="Doucet D."/>
            <person name="Wen F."/>
            <person name="Johnston J.S."/>
            <person name="Maaroufi H."/>
            <person name="Boyle B."/>
            <person name="Laroche J."/>
            <person name="Dewar K."/>
            <person name="Juretic N."/>
            <person name="Blackburn G."/>
            <person name="Nisole A."/>
            <person name="Brunet B."/>
            <person name="Brandao M."/>
            <person name="Lumley L."/>
            <person name="Duan J."/>
            <person name="Quan G."/>
            <person name="Lucarotti C.J."/>
            <person name="Roe A.D."/>
            <person name="Sperling F.A.H."/>
            <person name="Levesque R.C."/>
            <person name="Cusson M."/>
        </authorList>
    </citation>
    <scope>NUCLEOTIDE SEQUENCE [LARGE SCALE GENOMIC DNA]</scope>
    <source>
        <strain evidence="1">Glfc:IPQL:Cfum</strain>
    </source>
</reference>
<dbReference type="EMBL" id="CM046104">
    <property type="protein sequence ID" value="KAI8424293.1"/>
    <property type="molecule type" value="Genomic_DNA"/>
</dbReference>
<gene>
    <name evidence="1" type="ORF">MSG28_002843</name>
</gene>
<keyword evidence="2" id="KW-1185">Reference proteome</keyword>
<dbReference type="Proteomes" id="UP001064048">
    <property type="component" value="Chromosome 4"/>
</dbReference>
<evidence type="ECO:0000313" key="2">
    <source>
        <dbReference type="Proteomes" id="UP001064048"/>
    </source>
</evidence>
<organism evidence="1 2">
    <name type="scientific">Choristoneura fumiferana</name>
    <name type="common">Spruce budworm moth</name>
    <name type="synonym">Archips fumiferana</name>
    <dbReference type="NCBI Taxonomy" id="7141"/>
    <lineage>
        <taxon>Eukaryota</taxon>
        <taxon>Metazoa</taxon>
        <taxon>Ecdysozoa</taxon>
        <taxon>Arthropoda</taxon>
        <taxon>Hexapoda</taxon>
        <taxon>Insecta</taxon>
        <taxon>Pterygota</taxon>
        <taxon>Neoptera</taxon>
        <taxon>Endopterygota</taxon>
        <taxon>Lepidoptera</taxon>
        <taxon>Glossata</taxon>
        <taxon>Ditrysia</taxon>
        <taxon>Tortricoidea</taxon>
        <taxon>Tortricidae</taxon>
        <taxon>Tortricinae</taxon>
        <taxon>Choristoneura</taxon>
    </lineage>
</organism>
<protein>
    <submittedName>
        <fullName evidence="1">Uncharacterized protein</fullName>
    </submittedName>
</protein>
<name>A0ACC0JJJ5_CHOFU</name>
<sequence length="248" mass="29760">MSSVPVGEVESFDEFYSEVKEIEKRDSVLTPKQQIDRLLRPGSTYFNLNPFEVLQIEPETSLDEIKKKYRRLSILVHPDKNMDDSERAQQAFEIVNRAWKTLENDDTRKKCMNIYQEAKERTEHMIEQKKKKQKKESRQAEGIPEDDPIKFKHAVYVMTMKLFADMERKRQHLETRDQEERKRKREAEIEQEEQLTMEKEWAKNFEESRQNRVDSWKTFQSGSGGEKKKKKKNKMMIFKPPKPKPESR</sequence>